<dbReference type="InterPro" id="IPR036397">
    <property type="entry name" value="RNaseH_sf"/>
</dbReference>
<gene>
    <name evidence="3" type="ORF">ABID37_003866</name>
</gene>
<dbReference type="EMBL" id="JBEPML010000016">
    <property type="protein sequence ID" value="MET3793628.1"/>
    <property type="molecule type" value="Genomic_DNA"/>
</dbReference>
<protein>
    <submittedName>
        <fullName evidence="3">DNA polymerase-3 subunit epsilon</fullName>
        <ecNumber evidence="3">2.7.7.7</ecNumber>
    </submittedName>
</protein>
<dbReference type="PANTHER" id="PTHR30231:SF37">
    <property type="entry name" value="EXODEOXYRIBONUCLEASE 10"/>
    <property type="match status" value="1"/>
</dbReference>
<dbReference type="InterPro" id="IPR013520">
    <property type="entry name" value="Ribonucl_H"/>
</dbReference>
<sequence>MKNASAQFDLFDEAPGYREVPRPAPRKPRQQHAGRPDVWDDEGAAHRLEETGRYRVLRKLVPRPIVPRSESPFPRLAVLVDTETTGLQHAKDEVIEIGAIAFTYDDDGTVGDVVGVFSGLRQPSDPIPPEITRLTGITDDMVAGQQIDMAVLDVLIEPADLVIAHNAAFDRPFCEKLTPSFIPKAWACSVSEIRWADLGFEGNKLGYLVGQSGFFHEGHRATDDCHALLEVLARPAGEGRAVPFAELLRSSARSRVRIFAENSPFDMKDQLKARGYRWSDGSDGRPKAWWVEVDEETYEDELRYLRTDIYRWDDAEPLTMRLTAQDRFRATG</sequence>
<evidence type="ECO:0000256" key="1">
    <source>
        <dbReference type="SAM" id="MobiDB-lite"/>
    </source>
</evidence>
<feature type="compositionally biased region" description="Basic and acidic residues" evidence="1">
    <location>
        <begin position="34"/>
        <end position="43"/>
    </location>
</feature>
<feature type="domain" description="Exonuclease" evidence="2">
    <location>
        <begin position="76"/>
        <end position="241"/>
    </location>
</feature>
<keyword evidence="4" id="KW-1185">Reference proteome</keyword>
<dbReference type="NCBIfam" id="NF006615">
    <property type="entry name" value="PRK09182.1"/>
    <property type="match status" value="1"/>
</dbReference>
<dbReference type="GO" id="GO:0003887">
    <property type="term" value="F:DNA-directed DNA polymerase activity"/>
    <property type="evidence" value="ECO:0007669"/>
    <property type="project" value="UniProtKB-EC"/>
</dbReference>
<keyword evidence="3" id="KW-0808">Transferase</keyword>
<dbReference type="RefSeq" id="WP_354197673.1">
    <property type="nucleotide sequence ID" value="NZ_JBEPML010000016.1"/>
</dbReference>
<dbReference type="SUPFAM" id="SSF53098">
    <property type="entry name" value="Ribonuclease H-like"/>
    <property type="match status" value="1"/>
</dbReference>
<dbReference type="EC" id="2.7.7.7" evidence="3"/>
<dbReference type="Pfam" id="PF00929">
    <property type="entry name" value="RNase_T"/>
    <property type="match status" value="1"/>
</dbReference>
<dbReference type="SMART" id="SM00479">
    <property type="entry name" value="EXOIII"/>
    <property type="match status" value="1"/>
</dbReference>
<evidence type="ECO:0000313" key="4">
    <source>
        <dbReference type="Proteomes" id="UP001549076"/>
    </source>
</evidence>
<name>A0ABV2N4T5_9HYPH</name>
<proteinExistence type="predicted"/>
<reference evidence="3 4" key="1">
    <citation type="submission" date="2024-06" db="EMBL/GenBank/DDBJ databases">
        <title>Genomic Encyclopedia of Type Strains, Phase IV (KMG-IV): sequencing the most valuable type-strain genomes for metagenomic binning, comparative biology and taxonomic classification.</title>
        <authorList>
            <person name="Goeker M."/>
        </authorList>
    </citation>
    <scope>NUCLEOTIDE SEQUENCE [LARGE SCALE GENOMIC DNA]</scope>
    <source>
        <strain evidence="3 4">DSM 27865</strain>
    </source>
</reference>
<dbReference type="Gene3D" id="3.30.420.10">
    <property type="entry name" value="Ribonuclease H-like superfamily/Ribonuclease H"/>
    <property type="match status" value="1"/>
</dbReference>
<dbReference type="CDD" id="cd06127">
    <property type="entry name" value="DEDDh"/>
    <property type="match status" value="1"/>
</dbReference>
<dbReference type="InterPro" id="IPR012337">
    <property type="entry name" value="RNaseH-like_sf"/>
</dbReference>
<comment type="caution">
    <text evidence="3">The sequence shown here is derived from an EMBL/GenBank/DDBJ whole genome shotgun (WGS) entry which is preliminary data.</text>
</comment>
<dbReference type="PANTHER" id="PTHR30231">
    <property type="entry name" value="DNA POLYMERASE III SUBUNIT EPSILON"/>
    <property type="match status" value="1"/>
</dbReference>
<organism evidence="3 4">
    <name type="scientific">Aquamicrobium terrae</name>
    <dbReference type="NCBI Taxonomy" id="1324945"/>
    <lineage>
        <taxon>Bacteria</taxon>
        <taxon>Pseudomonadati</taxon>
        <taxon>Pseudomonadota</taxon>
        <taxon>Alphaproteobacteria</taxon>
        <taxon>Hyphomicrobiales</taxon>
        <taxon>Phyllobacteriaceae</taxon>
        <taxon>Aquamicrobium</taxon>
    </lineage>
</organism>
<keyword evidence="3" id="KW-0548">Nucleotidyltransferase</keyword>
<accession>A0ABV2N4T5</accession>
<evidence type="ECO:0000313" key="3">
    <source>
        <dbReference type="EMBL" id="MET3793628.1"/>
    </source>
</evidence>
<evidence type="ECO:0000259" key="2">
    <source>
        <dbReference type="SMART" id="SM00479"/>
    </source>
</evidence>
<feature type="region of interest" description="Disordered" evidence="1">
    <location>
        <begin position="1"/>
        <end position="43"/>
    </location>
</feature>
<dbReference type="Proteomes" id="UP001549076">
    <property type="component" value="Unassembled WGS sequence"/>
</dbReference>